<dbReference type="Pfam" id="PF00108">
    <property type="entry name" value="Thiolase_N"/>
    <property type="match status" value="1"/>
</dbReference>
<protein>
    <recommendedName>
        <fullName evidence="6">Probable acetyl-CoA acetyltransferase</fullName>
        <ecNumber evidence="2">2.3.1.9</ecNumber>
    </recommendedName>
    <alternativeName>
        <fullName evidence="5">Acetoacetyl-CoA thiolase</fullName>
    </alternativeName>
</protein>
<dbReference type="Proteomes" id="UP001519325">
    <property type="component" value="Unassembled WGS sequence"/>
</dbReference>
<organism evidence="10 11">
    <name type="scientific">Nocardia goodfellowii</name>
    <dbReference type="NCBI Taxonomy" id="882446"/>
    <lineage>
        <taxon>Bacteria</taxon>
        <taxon>Bacillati</taxon>
        <taxon>Actinomycetota</taxon>
        <taxon>Actinomycetes</taxon>
        <taxon>Mycobacteriales</taxon>
        <taxon>Nocardiaceae</taxon>
        <taxon>Nocardia</taxon>
    </lineage>
</organism>
<dbReference type="PANTHER" id="PTHR18919">
    <property type="entry name" value="ACETYL-COA C-ACYLTRANSFERASE"/>
    <property type="match status" value="1"/>
</dbReference>
<dbReference type="CDD" id="cd00751">
    <property type="entry name" value="thiolase"/>
    <property type="match status" value="1"/>
</dbReference>
<evidence type="ECO:0000256" key="3">
    <source>
        <dbReference type="ARBA" id="ARBA00022679"/>
    </source>
</evidence>
<evidence type="ECO:0000256" key="4">
    <source>
        <dbReference type="ARBA" id="ARBA00023315"/>
    </source>
</evidence>
<evidence type="ECO:0000259" key="9">
    <source>
        <dbReference type="Pfam" id="PF02803"/>
    </source>
</evidence>
<proteinExistence type="inferred from homology"/>
<evidence type="ECO:0000256" key="6">
    <source>
        <dbReference type="ARBA" id="ARBA00040529"/>
    </source>
</evidence>
<dbReference type="InterPro" id="IPR016039">
    <property type="entry name" value="Thiolase-like"/>
</dbReference>
<dbReference type="InterPro" id="IPR020617">
    <property type="entry name" value="Thiolase_C"/>
</dbReference>
<feature type="domain" description="Thiolase N-terminal" evidence="8">
    <location>
        <begin position="10"/>
        <end position="282"/>
    </location>
</feature>
<evidence type="ECO:0000256" key="5">
    <source>
        <dbReference type="ARBA" id="ARBA00030755"/>
    </source>
</evidence>
<dbReference type="NCBIfam" id="TIGR01930">
    <property type="entry name" value="AcCoA-C-Actrans"/>
    <property type="match status" value="1"/>
</dbReference>
<dbReference type="PROSITE" id="PS00737">
    <property type="entry name" value="THIOLASE_2"/>
    <property type="match status" value="1"/>
</dbReference>
<dbReference type="InterPro" id="IPR002155">
    <property type="entry name" value="Thiolase"/>
</dbReference>
<dbReference type="InterPro" id="IPR020615">
    <property type="entry name" value="Thiolase_acyl_enz_int_AS"/>
</dbReference>
<keyword evidence="3 7" id="KW-0808">Transferase</keyword>
<dbReference type="Pfam" id="PF02803">
    <property type="entry name" value="Thiolase_C"/>
    <property type="match status" value="1"/>
</dbReference>
<dbReference type="EMBL" id="JAGGMR010000001">
    <property type="protein sequence ID" value="MBP2189434.1"/>
    <property type="molecule type" value="Genomic_DNA"/>
</dbReference>
<evidence type="ECO:0000313" key="10">
    <source>
        <dbReference type="EMBL" id="MBP2189434.1"/>
    </source>
</evidence>
<dbReference type="PANTHER" id="PTHR18919:SF107">
    <property type="entry name" value="ACETYL-COA ACETYLTRANSFERASE, CYTOSOLIC"/>
    <property type="match status" value="1"/>
</dbReference>
<dbReference type="PIRSF" id="PIRSF000429">
    <property type="entry name" value="Ac-CoA_Ac_transf"/>
    <property type="match status" value="1"/>
</dbReference>
<evidence type="ECO:0000256" key="2">
    <source>
        <dbReference type="ARBA" id="ARBA00012705"/>
    </source>
</evidence>
<comment type="caution">
    <text evidence="10">The sequence shown here is derived from an EMBL/GenBank/DDBJ whole genome shotgun (WGS) entry which is preliminary data.</text>
</comment>
<dbReference type="Gene3D" id="3.40.47.10">
    <property type="match status" value="1"/>
</dbReference>
<dbReference type="InterPro" id="IPR020613">
    <property type="entry name" value="Thiolase_CS"/>
</dbReference>
<dbReference type="SUPFAM" id="SSF53901">
    <property type="entry name" value="Thiolase-like"/>
    <property type="match status" value="2"/>
</dbReference>
<evidence type="ECO:0000313" key="11">
    <source>
        <dbReference type="Proteomes" id="UP001519325"/>
    </source>
</evidence>
<evidence type="ECO:0000256" key="1">
    <source>
        <dbReference type="ARBA" id="ARBA00010982"/>
    </source>
</evidence>
<dbReference type="RefSeq" id="WP_209888118.1">
    <property type="nucleotide sequence ID" value="NZ_JAGGMR010000001.1"/>
</dbReference>
<dbReference type="GO" id="GO:0003988">
    <property type="term" value="F:acetyl-CoA C-acyltransferase activity"/>
    <property type="evidence" value="ECO:0007669"/>
    <property type="project" value="UniProtKB-EC"/>
</dbReference>
<dbReference type="PROSITE" id="PS00099">
    <property type="entry name" value="THIOLASE_3"/>
    <property type="match status" value="1"/>
</dbReference>
<name>A0ABS4QCK1_9NOCA</name>
<dbReference type="InterPro" id="IPR020616">
    <property type="entry name" value="Thiolase_N"/>
</dbReference>
<keyword evidence="4 7" id="KW-0012">Acyltransferase</keyword>
<sequence>MATKAARRAVIVSGARTPFLRAFTDFTRMDSIALADAAVRGLLERTGLPGAQVQAIVWGGVILPSAAPNIAREIALDLRLDAGCEGYTVTRACASGLQAVTSAAAAIERGEYDIMIAGGSDSTSNAEVKLPQKLVHAGAPLALGKPKVKDYLSAAAQLAPFTDILPTRPKIAERTTGEVMGESAEKMARIHGVTRAEQDEFAARSHQRAAAAIDSGRFADEVLRVSTAEGVDIERDGLVRADTSEAKLATLKPVFAKDGTVTAGNASPLTDGASAVLLMSEEKARELGYHPLAAFRSWSYVSVDPTDQVLIGPAISMPRALDKAGMSLSDIDFVDIHEAFAAQTLSVVRALGSTDWAKTRLDRDTAVGEIDIDTLNVHGGSVSLGHPFGATGARMVTTMANELARTGKNTALLGICAAGGIGASAVLERV</sequence>
<gene>
    <name evidence="10" type="ORF">BJ987_002335</name>
</gene>
<dbReference type="PROSITE" id="PS00098">
    <property type="entry name" value="THIOLASE_1"/>
    <property type="match status" value="1"/>
</dbReference>
<accession>A0ABS4QCK1</accession>
<feature type="domain" description="Thiolase C-terminal" evidence="9">
    <location>
        <begin position="290"/>
        <end position="429"/>
    </location>
</feature>
<evidence type="ECO:0000259" key="8">
    <source>
        <dbReference type="Pfam" id="PF00108"/>
    </source>
</evidence>
<reference evidence="10 11" key="1">
    <citation type="submission" date="2021-03" db="EMBL/GenBank/DDBJ databases">
        <title>Sequencing the genomes of 1000 actinobacteria strains.</title>
        <authorList>
            <person name="Klenk H.-P."/>
        </authorList>
    </citation>
    <scope>NUCLEOTIDE SEQUENCE [LARGE SCALE GENOMIC DNA]</scope>
    <source>
        <strain evidence="10 11">DSM 45516</strain>
    </source>
</reference>
<dbReference type="EC" id="2.3.1.9" evidence="2"/>
<keyword evidence="11" id="KW-1185">Reference proteome</keyword>
<evidence type="ECO:0000256" key="7">
    <source>
        <dbReference type="RuleBase" id="RU003557"/>
    </source>
</evidence>
<comment type="similarity">
    <text evidence="1 7">Belongs to the thiolase-like superfamily. Thiolase family.</text>
</comment>
<dbReference type="InterPro" id="IPR020610">
    <property type="entry name" value="Thiolase_AS"/>
</dbReference>